<dbReference type="NCBIfam" id="TIGR00711">
    <property type="entry name" value="efflux_EmrB"/>
    <property type="match status" value="1"/>
</dbReference>
<feature type="transmembrane region" description="Helical" evidence="9">
    <location>
        <begin position="240"/>
        <end position="258"/>
    </location>
</feature>
<keyword evidence="6 9" id="KW-1133">Transmembrane helix</keyword>
<gene>
    <name evidence="11" type="ORF">ENX03_07985</name>
</gene>
<dbReference type="PROSITE" id="PS50850">
    <property type="entry name" value="MFS"/>
    <property type="match status" value="1"/>
</dbReference>
<name>A0A7C3QUN1_9BACT</name>
<dbReference type="PANTHER" id="PTHR42718:SF9">
    <property type="entry name" value="MAJOR FACILITATOR SUPERFAMILY MULTIDRUG TRANSPORTER MFSC"/>
    <property type="match status" value="1"/>
</dbReference>
<keyword evidence="5 9" id="KW-0812">Transmembrane</keyword>
<evidence type="ECO:0000256" key="8">
    <source>
        <dbReference type="SAM" id="MobiDB-lite"/>
    </source>
</evidence>
<evidence type="ECO:0000256" key="6">
    <source>
        <dbReference type="ARBA" id="ARBA00022989"/>
    </source>
</evidence>
<reference evidence="11" key="1">
    <citation type="journal article" date="2020" name="mSystems">
        <title>Genome- and Community-Level Interaction Insights into Carbon Utilization and Element Cycling Functions of Hydrothermarchaeota in Hydrothermal Sediment.</title>
        <authorList>
            <person name="Zhou Z."/>
            <person name="Liu Y."/>
            <person name="Xu W."/>
            <person name="Pan J."/>
            <person name="Luo Z.H."/>
            <person name="Li M."/>
        </authorList>
    </citation>
    <scope>NUCLEOTIDE SEQUENCE [LARGE SCALE GENOMIC DNA]</scope>
    <source>
        <strain evidence="11">SpSt-902</strain>
    </source>
</reference>
<keyword evidence="7 9" id="KW-0472">Membrane</keyword>
<dbReference type="InterPro" id="IPR011701">
    <property type="entry name" value="MFS"/>
</dbReference>
<dbReference type="Pfam" id="PF07690">
    <property type="entry name" value="MFS_1"/>
    <property type="match status" value="1"/>
</dbReference>
<keyword evidence="3" id="KW-0813">Transport</keyword>
<organism evidence="11">
    <name type="scientific">Leptospirillum ferriphilum</name>
    <dbReference type="NCBI Taxonomy" id="178606"/>
    <lineage>
        <taxon>Bacteria</taxon>
        <taxon>Pseudomonadati</taxon>
        <taxon>Nitrospirota</taxon>
        <taxon>Nitrospiria</taxon>
        <taxon>Nitrospirales</taxon>
        <taxon>Nitrospiraceae</taxon>
        <taxon>Leptospirillum</taxon>
    </lineage>
</organism>
<dbReference type="Gene3D" id="1.20.1250.20">
    <property type="entry name" value="MFS general substrate transporter like domains"/>
    <property type="match status" value="1"/>
</dbReference>
<evidence type="ECO:0000256" key="7">
    <source>
        <dbReference type="ARBA" id="ARBA00023136"/>
    </source>
</evidence>
<feature type="transmembrane region" description="Helical" evidence="9">
    <location>
        <begin position="88"/>
        <end position="112"/>
    </location>
</feature>
<evidence type="ECO:0000256" key="1">
    <source>
        <dbReference type="ARBA" id="ARBA00004651"/>
    </source>
</evidence>
<feature type="transmembrane region" description="Helical" evidence="9">
    <location>
        <begin position="495"/>
        <end position="513"/>
    </location>
</feature>
<feature type="transmembrane region" description="Helical" evidence="9">
    <location>
        <begin position="209"/>
        <end position="228"/>
    </location>
</feature>
<protein>
    <submittedName>
        <fullName evidence="11">DHA2 family efflux MFS transporter permease subunit</fullName>
    </submittedName>
</protein>
<dbReference type="PANTHER" id="PTHR42718">
    <property type="entry name" value="MAJOR FACILITATOR SUPERFAMILY MULTIDRUG TRANSPORTER MFSC"/>
    <property type="match status" value="1"/>
</dbReference>
<feature type="region of interest" description="Disordered" evidence="8">
    <location>
        <begin position="524"/>
        <end position="559"/>
    </location>
</feature>
<keyword evidence="4" id="KW-1003">Cell membrane</keyword>
<dbReference type="PRINTS" id="PR01036">
    <property type="entry name" value="TCRTETB"/>
</dbReference>
<feature type="transmembrane region" description="Helical" evidence="9">
    <location>
        <begin position="118"/>
        <end position="139"/>
    </location>
</feature>
<dbReference type="SUPFAM" id="SSF103473">
    <property type="entry name" value="MFS general substrate transporter"/>
    <property type="match status" value="1"/>
</dbReference>
<dbReference type="CDD" id="cd17503">
    <property type="entry name" value="MFS_LmrB_MDR_like"/>
    <property type="match status" value="1"/>
</dbReference>
<proteinExistence type="inferred from homology"/>
<feature type="transmembrane region" description="Helical" evidence="9">
    <location>
        <begin position="406"/>
        <end position="428"/>
    </location>
</feature>
<feature type="transmembrane region" description="Helical" evidence="9">
    <location>
        <begin position="59"/>
        <end position="76"/>
    </location>
</feature>
<feature type="transmembrane region" description="Helical" evidence="9">
    <location>
        <begin position="177"/>
        <end position="197"/>
    </location>
</feature>
<comment type="caution">
    <text evidence="11">The sequence shown here is derived from an EMBL/GenBank/DDBJ whole genome shotgun (WGS) entry which is preliminary data.</text>
</comment>
<dbReference type="GO" id="GO:0005886">
    <property type="term" value="C:plasma membrane"/>
    <property type="evidence" value="ECO:0007669"/>
    <property type="project" value="UniProtKB-SubCell"/>
</dbReference>
<evidence type="ECO:0000256" key="9">
    <source>
        <dbReference type="SAM" id="Phobius"/>
    </source>
</evidence>
<comment type="subcellular location">
    <subcellularLocation>
        <location evidence="1">Cell membrane</location>
        <topology evidence="1">Multi-pass membrane protein</topology>
    </subcellularLocation>
</comment>
<dbReference type="EMBL" id="DTMM01000165">
    <property type="protein sequence ID" value="HFT93855.1"/>
    <property type="molecule type" value="Genomic_DNA"/>
</dbReference>
<evidence type="ECO:0000256" key="2">
    <source>
        <dbReference type="ARBA" id="ARBA00008537"/>
    </source>
</evidence>
<evidence type="ECO:0000256" key="4">
    <source>
        <dbReference type="ARBA" id="ARBA00022475"/>
    </source>
</evidence>
<dbReference type="AlphaFoldDB" id="A0A7C3QUN1"/>
<evidence type="ECO:0000313" key="11">
    <source>
        <dbReference type="EMBL" id="HFT93855.1"/>
    </source>
</evidence>
<dbReference type="GO" id="GO:0022857">
    <property type="term" value="F:transmembrane transporter activity"/>
    <property type="evidence" value="ECO:0007669"/>
    <property type="project" value="InterPro"/>
</dbReference>
<feature type="transmembrane region" description="Helical" evidence="9">
    <location>
        <begin position="278"/>
        <end position="303"/>
    </location>
</feature>
<feature type="transmembrane region" description="Helical" evidence="9">
    <location>
        <begin position="146"/>
        <end position="171"/>
    </location>
</feature>
<dbReference type="InterPro" id="IPR020846">
    <property type="entry name" value="MFS_dom"/>
</dbReference>
<feature type="domain" description="Major facilitator superfamily (MFS) profile" evidence="10">
    <location>
        <begin position="23"/>
        <end position="518"/>
    </location>
</feature>
<accession>A0A7C3QUN1</accession>
<evidence type="ECO:0000256" key="3">
    <source>
        <dbReference type="ARBA" id="ARBA00022448"/>
    </source>
</evidence>
<dbReference type="InterPro" id="IPR036259">
    <property type="entry name" value="MFS_trans_sf"/>
</dbReference>
<evidence type="ECO:0000259" key="10">
    <source>
        <dbReference type="PROSITE" id="PS50850"/>
    </source>
</evidence>
<dbReference type="InterPro" id="IPR004638">
    <property type="entry name" value="EmrB-like"/>
</dbReference>
<feature type="transmembrane region" description="Helical" evidence="9">
    <location>
        <begin position="341"/>
        <end position="359"/>
    </location>
</feature>
<evidence type="ECO:0000256" key="5">
    <source>
        <dbReference type="ARBA" id="ARBA00022692"/>
    </source>
</evidence>
<feature type="transmembrane region" description="Helical" evidence="9">
    <location>
        <begin position="315"/>
        <end position="334"/>
    </location>
</feature>
<sequence length="559" mass="61269">MEMTVSHDEDNHPGYPLKLRIPLTLTAIGATLIETIDSTVVNVGLPKMMGGLDATVDEIAWVITAYSIGNVLMIPMTRFVSDRIGRKYYFTGSILLFTIFSYFCATSTSLFMVVLFRLLQGITGAAFFATSQTLLIEAFPREQIGLANALFAVGISLGPALGPVVGGYLVYHETWPWMFYINVPIGIVLTMMSWKFVPNSPYAIEKEKTDLWGIVLLLTGIPALQTFLEDGQRFDWFSSPLIRSCFVIWVVALPMFIVRELFARHPLIDLRVLKNRSLAAGSLGLFLLGTVYFGTLFTVPFMGQSLLGWNPLKTGIILLPGILGFAFVSMLVGGSMGKAPLFPVLTGGVVMVELSLYQLSTISPSAGPEAFFWPLMFRGMGLACLFPPIMTLAMATLPRQMVSSGAAIVSMMGQLGGALGIAVLTTMMQRLEQVHRNYLSANLIPSRLILNDQENQLAGLLSMRGMSWDQAKKAAIAMINQRLDGQSMLLTFSDLYVIVGGVALVLGFLVFLFEKTPLSHPARFRKQPVSGETGPVAETIPSGRQSEWKRPLEVMEDSS</sequence>
<feature type="transmembrane region" description="Helical" evidence="9">
    <location>
        <begin position="371"/>
        <end position="394"/>
    </location>
</feature>
<comment type="similarity">
    <text evidence="2">Belongs to the major facilitator superfamily. EmrB family.</text>
</comment>